<evidence type="ECO:0000256" key="2">
    <source>
        <dbReference type="ARBA" id="ARBA00008122"/>
    </source>
</evidence>
<dbReference type="PANTHER" id="PTHR31602">
    <property type="entry name" value="GROWTH-REGULATING FACTOR 5"/>
    <property type="match status" value="1"/>
</dbReference>
<dbReference type="GeneID" id="107795016"/>
<keyword evidence="3 5" id="KW-0539">Nucleus</keyword>
<dbReference type="PANTHER" id="PTHR31602:SF103">
    <property type="entry name" value="GROWTH-REGULATING FACTOR"/>
    <property type="match status" value="1"/>
</dbReference>
<organism evidence="9 10">
    <name type="scientific">Nicotiana tabacum</name>
    <name type="common">Common tobacco</name>
    <dbReference type="NCBI Taxonomy" id="4097"/>
    <lineage>
        <taxon>Eukaryota</taxon>
        <taxon>Viridiplantae</taxon>
        <taxon>Streptophyta</taxon>
        <taxon>Embryophyta</taxon>
        <taxon>Tracheophyta</taxon>
        <taxon>Spermatophyta</taxon>
        <taxon>Magnoliopsida</taxon>
        <taxon>eudicotyledons</taxon>
        <taxon>Gunneridae</taxon>
        <taxon>Pentapetalae</taxon>
        <taxon>asterids</taxon>
        <taxon>lamiids</taxon>
        <taxon>Solanales</taxon>
        <taxon>Solanaceae</taxon>
        <taxon>Nicotianoideae</taxon>
        <taxon>Nicotianeae</taxon>
        <taxon>Nicotiana</taxon>
    </lineage>
</organism>
<dbReference type="GO" id="GO:0005634">
    <property type="term" value="C:nucleus"/>
    <property type="evidence" value="ECO:0007669"/>
    <property type="project" value="UniProtKB-SubCell"/>
</dbReference>
<dbReference type="PROSITE" id="PS51667">
    <property type="entry name" value="WRC"/>
    <property type="match status" value="2"/>
</dbReference>
<accession>A0A1S4A934</accession>
<keyword evidence="5" id="KW-0804">Transcription</keyword>
<dbReference type="InterPro" id="IPR014977">
    <property type="entry name" value="WRC_dom"/>
</dbReference>
<proteinExistence type="inferred from homology"/>
<feature type="region of interest" description="Disordered" evidence="6">
    <location>
        <begin position="254"/>
        <end position="278"/>
    </location>
</feature>
<protein>
    <recommendedName>
        <fullName evidence="5">Growth-regulating factor</fullName>
    </recommendedName>
</protein>
<dbReference type="InterPro" id="IPR014978">
    <property type="entry name" value="Gln-Leu-Gln_QLQ"/>
</dbReference>
<comment type="subcellular location">
    <subcellularLocation>
        <location evidence="1 5">Nucleus</location>
    </subcellularLocation>
</comment>
<evidence type="ECO:0000256" key="4">
    <source>
        <dbReference type="PROSITE-ProRule" id="PRU01002"/>
    </source>
</evidence>
<dbReference type="GO" id="GO:0006355">
    <property type="term" value="P:regulation of DNA-templated transcription"/>
    <property type="evidence" value="ECO:0007669"/>
    <property type="project" value="InterPro"/>
</dbReference>
<evidence type="ECO:0000313" key="9">
    <source>
        <dbReference type="Proteomes" id="UP000790787"/>
    </source>
</evidence>
<dbReference type="STRING" id="4097.A0A1S4A934"/>
<dbReference type="InterPro" id="IPR031137">
    <property type="entry name" value="GRF"/>
</dbReference>
<dbReference type="RefSeq" id="XP_016473091.1">
    <property type="nucleotide sequence ID" value="XM_016617605.1"/>
</dbReference>
<comment type="similarity">
    <text evidence="2 5">Belongs to the GRF family.</text>
</comment>
<feature type="domain" description="QLQ" evidence="7">
    <location>
        <begin position="51"/>
        <end position="86"/>
    </location>
</feature>
<feature type="region of interest" description="Disordered" evidence="6">
    <location>
        <begin position="395"/>
        <end position="419"/>
    </location>
</feature>
<keyword evidence="5" id="KW-0805">Transcription regulation</keyword>
<evidence type="ECO:0000313" key="10">
    <source>
        <dbReference type="RefSeq" id="XP_016473091.1"/>
    </source>
</evidence>
<dbReference type="KEGG" id="nta:107795016"/>
<comment type="domain">
    <text evidence="5">The QLQ domain and WRC domain may be involved in protein-protein interaction and DNA-binding, respectively.</text>
</comment>
<feature type="region of interest" description="Disordered" evidence="6">
    <location>
        <begin position="179"/>
        <end position="230"/>
    </location>
</feature>
<feature type="compositionally biased region" description="Polar residues" evidence="6">
    <location>
        <begin position="264"/>
        <end position="274"/>
    </location>
</feature>
<dbReference type="Pfam" id="PF08880">
    <property type="entry name" value="QLQ"/>
    <property type="match status" value="1"/>
</dbReference>
<evidence type="ECO:0000259" key="8">
    <source>
        <dbReference type="PROSITE" id="PS51667"/>
    </source>
</evidence>
<feature type="compositionally biased region" description="Basic and acidic residues" evidence="6">
    <location>
        <begin position="14"/>
        <end position="23"/>
    </location>
</feature>
<feature type="compositionally biased region" description="Polar residues" evidence="6">
    <location>
        <begin position="1"/>
        <end position="12"/>
    </location>
</feature>
<gene>
    <name evidence="10" type="primary">LOC107795016</name>
</gene>
<dbReference type="OrthoDB" id="1103109at2759"/>
<dbReference type="GO" id="GO:0005524">
    <property type="term" value="F:ATP binding"/>
    <property type="evidence" value="ECO:0007669"/>
    <property type="project" value="UniProtKB-UniRule"/>
</dbReference>
<dbReference type="Pfam" id="PF08879">
    <property type="entry name" value="WRC"/>
    <property type="match status" value="2"/>
</dbReference>
<reference evidence="10" key="2">
    <citation type="submission" date="2025-08" db="UniProtKB">
        <authorList>
            <consortium name="RefSeq"/>
        </authorList>
    </citation>
    <scope>IDENTIFICATION</scope>
    <source>
        <tissue evidence="10">Leaf</tissue>
    </source>
</reference>
<dbReference type="PROSITE" id="PS51666">
    <property type="entry name" value="QLQ"/>
    <property type="match status" value="1"/>
</dbReference>
<evidence type="ECO:0000256" key="6">
    <source>
        <dbReference type="SAM" id="MobiDB-lite"/>
    </source>
</evidence>
<feature type="compositionally biased region" description="Polar residues" evidence="6">
    <location>
        <begin position="202"/>
        <end position="211"/>
    </location>
</feature>
<evidence type="ECO:0000256" key="1">
    <source>
        <dbReference type="ARBA" id="ARBA00004123"/>
    </source>
</evidence>
<dbReference type="RefSeq" id="XP_016473091.1">
    <property type="nucleotide sequence ID" value="XM_016617605.2"/>
</dbReference>
<dbReference type="GO" id="GO:0006351">
    <property type="term" value="P:DNA-templated transcription"/>
    <property type="evidence" value="ECO:0007669"/>
    <property type="project" value="UniProtKB-UniRule"/>
</dbReference>
<keyword evidence="9" id="KW-1185">Reference proteome</keyword>
<feature type="compositionally biased region" description="Low complexity" evidence="6">
    <location>
        <begin position="191"/>
        <end position="201"/>
    </location>
</feature>
<dbReference type="GO" id="GO:0099402">
    <property type="term" value="P:plant organ development"/>
    <property type="evidence" value="ECO:0007669"/>
    <property type="project" value="UniProtKB-ARBA"/>
</dbReference>
<name>A0A1S4A934_TOBAC</name>
<evidence type="ECO:0000259" key="7">
    <source>
        <dbReference type="PROSITE" id="PS51666"/>
    </source>
</evidence>
<feature type="region of interest" description="Disordered" evidence="6">
    <location>
        <begin position="1"/>
        <end position="26"/>
    </location>
</feature>
<dbReference type="PaxDb" id="4097-A0A1S4A934"/>
<comment type="function">
    <text evidence="5">Transcription activator.</text>
</comment>
<keyword evidence="5" id="KW-0010">Activator</keyword>
<feature type="domain" description="WRC" evidence="8">
    <location>
        <begin position="114"/>
        <end position="160"/>
    </location>
</feature>
<comment type="caution">
    <text evidence="4">Lacks conserved residue(s) required for the propagation of feature annotation.</text>
</comment>
<dbReference type="AlphaFoldDB" id="A0A1S4A934"/>
<evidence type="ECO:0000256" key="5">
    <source>
        <dbReference type="RuleBase" id="RU367127"/>
    </source>
</evidence>
<feature type="compositionally biased region" description="Low complexity" evidence="6">
    <location>
        <begin position="408"/>
        <end position="419"/>
    </location>
</feature>
<sequence length="428" mass="47422">MQPHLSSATPLSHSGKDEREKNEGSPPCIKLSLGYVVEEEEKGVNAIAKSVFTTVQFHELQLQAVIFKYIVSGLPVPFHLFFTIWNTVSSSLGSAVINKLYPTLGRFDYASMMDPEPGRCRRTDGKKWRCKRDVIPGQKYCGQHMHRGRRSRKLVEASEHVMKSDDICITPKRTKLYANSDDPGSKCAPASSKTSCLSSTSRNNQNNSVEDSSAKPRPTNSCNSSEKLDNHMTFNRKDTTTCIRTQSFIAGNDTDSKSIDFNHISPSKTNQKQSYGDARNSGGLAPVFGISAKIDLQHTTGNANLRFNCNTCSETEPQRCRRSDGKKWRCSRNAVPRQKYCETHMHRGAKKIMAASDSVIVEPSKPSSYRFCHQVIPKNDGTGINLNTSLSISTLPDPQNITEDDDSNSNSTSDATTITDEIPAFVSH</sequence>
<evidence type="ECO:0000256" key="3">
    <source>
        <dbReference type="ARBA" id="ARBA00023242"/>
    </source>
</evidence>
<dbReference type="OMA" id="SGYHECK"/>
<reference evidence="9" key="1">
    <citation type="journal article" date="2014" name="Nat. Commun.">
        <title>The tobacco genome sequence and its comparison with those of tomato and potato.</title>
        <authorList>
            <person name="Sierro N."/>
            <person name="Battey J.N."/>
            <person name="Ouadi S."/>
            <person name="Bakaher N."/>
            <person name="Bovet L."/>
            <person name="Willig A."/>
            <person name="Goepfert S."/>
            <person name="Peitsch M.C."/>
            <person name="Ivanov N.V."/>
        </authorList>
    </citation>
    <scope>NUCLEOTIDE SEQUENCE [LARGE SCALE GENOMIC DNA]</scope>
</reference>
<dbReference type="Proteomes" id="UP000790787">
    <property type="component" value="Chromosome 7"/>
</dbReference>
<feature type="domain" description="WRC" evidence="8">
    <location>
        <begin position="314"/>
        <end position="358"/>
    </location>
</feature>
<dbReference type="SMART" id="SM00951">
    <property type="entry name" value="QLQ"/>
    <property type="match status" value="1"/>
</dbReference>